<evidence type="ECO:0000313" key="2">
    <source>
        <dbReference type="Proteomes" id="UP000826212"/>
    </source>
</evidence>
<sequence>MKLKVLNLNGETIFMEEKARKSLKNPISHIEKRLRDFAKGTYILQYDEEDNQVTRALTIS</sequence>
<reference evidence="1" key="1">
    <citation type="submission" date="2021-08" db="EMBL/GenBank/DDBJ databases">
        <title>Novel anaerobic bacterium isolated from sea squirt in East Sea, Republic of Korea.</title>
        <authorList>
            <person name="Nguyen T.H."/>
            <person name="Li Z."/>
            <person name="Lee Y.-J."/>
            <person name="Ko J."/>
            <person name="Kim S.-G."/>
        </authorList>
    </citation>
    <scope>NUCLEOTIDE SEQUENCE</scope>
    <source>
        <strain evidence="1">KCTC 25031</strain>
    </source>
</reference>
<dbReference type="Proteomes" id="UP000826212">
    <property type="component" value="Chromosome"/>
</dbReference>
<dbReference type="EMBL" id="CP081303">
    <property type="protein sequence ID" value="QZE14419.1"/>
    <property type="molecule type" value="Genomic_DNA"/>
</dbReference>
<gene>
    <name evidence="1" type="ORF">K4L44_00690</name>
</gene>
<organism evidence="1 2">
    <name type="scientific">Halosquirtibacter laminarini</name>
    <dbReference type="NCBI Taxonomy" id="3374600"/>
    <lineage>
        <taxon>Bacteria</taxon>
        <taxon>Pseudomonadati</taxon>
        <taxon>Bacteroidota</taxon>
        <taxon>Bacteroidia</taxon>
        <taxon>Marinilabiliales</taxon>
        <taxon>Prolixibacteraceae</taxon>
        <taxon>Halosquirtibacter</taxon>
    </lineage>
</organism>
<keyword evidence="2" id="KW-1185">Reference proteome</keyword>
<proteinExistence type="predicted"/>
<accession>A0AC61NP06</accession>
<name>A0AC61NP06_9BACT</name>
<protein>
    <submittedName>
        <fullName evidence="1">Uncharacterized protein</fullName>
    </submittedName>
</protein>
<evidence type="ECO:0000313" key="1">
    <source>
        <dbReference type="EMBL" id="QZE14419.1"/>
    </source>
</evidence>